<dbReference type="Proteomes" id="UP000245887">
    <property type="component" value="Unassembled WGS sequence"/>
</dbReference>
<evidence type="ECO:0000259" key="9">
    <source>
        <dbReference type="Pfam" id="PF06808"/>
    </source>
</evidence>
<evidence type="ECO:0000256" key="8">
    <source>
        <dbReference type="SAM" id="Phobius"/>
    </source>
</evidence>
<dbReference type="EMBL" id="QEKQ01000005">
    <property type="protein sequence ID" value="PVY76485.1"/>
    <property type="molecule type" value="Genomic_DNA"/>
</dbReference>
<keyword evidence="3 7" id="KW-0997">Cell inner membrane</keyword>
<feature type="transmembrane region" description="Helical" evidence="8">
    <location>
        <begin position="493"/>
        <end position="511"/>
    </location>
</feature>
<keyword evidence="4 8" id="KW-0812">Transmembrane</keyword>
<evidence type="ECO:0000256" key="4">
    <source>
        <dbReference type="ARBA" id="ARBA00022692"/>
    </source>
</evidence>
<feature type="transmembrane region" description="Helical" evidence="8">
    <location>
        <begin position="384"/>
        <end position="411"/>
    </location>
</feature>
<name>A0A2U1CWV3_9GAMM</name>
<dbReference type="AlphaFoldDB" id="A0A2U1CWV3"/>
<reference evidence="10 11" key="1">
    <citation type="submission" date="2018-04" db="EMBL/GenBank/DDBJ databases">
        <title>Genomic Encyclopedia of Type Strains, Phase IV (KMG-IV): sequencing the most valuable type-strain genomes for metagenomic binning, comparative biology and taxonomic classification.</title>
        <authorList>
            <person name="Goeker M."/>
        </authorList>
    </citation>
    <scope>NUCLEOTIDE SEQUENCE [LARGE SCALE GENOMIC DNA]</scope>
    <source>
        <strain evidence="10 11">DSM 28688</strain>
    </source>
</reference>
<dbReference type="PANTHER" id="PTHR33362:SF2">
    <property type="entry name" value="TRAP TRANSPORTER LARGE PERMEASE PROTEIN"/>
    <property type="match status" value="1"/>
</dbReference>
<evidence type="ECO:0000313" key="11">
    <source>
        <dbReference type="Proteomes" id="UP000245887"/>
    </source>
</evidence>
<dbReference type="InterPro" id="IPR010656">
    <property type="entry name" value="DctM"/>
</dbReference>
<gene>
    <name evidence="10" type="ORF">C8D92_105238</name>
</gene>
<feature type="transmembrane region" description="Helical" evidence="8">
    <location>
        <begin position="664"/>
        <end position="684"/>
    </location>
</feature>
<feature type="transmembrane region" description="Helical" evidence="8">
    <location>
        <begin position="423"/>
        <end position="442"/>
    </location>
</feature>
<evidence type="ECO:0000313" key="10">
    <source>
        <dbReference type="EMBL" id="PVY76485.1"/>
    </source>
</evidence>
<protein>
    <submittedName>
        <fullName evidence="10">TRAP-type C4-dicarboxylate transport system permease large subunit</fullName>
    </submittedName>
</protein>
<comment type="function">
    <text evidence="7">Part of the tripartite ATP-independent periplasmic (TRAP) transport system.</text>
</comment>
<feature type="transmembrane region" description="Helical" evidence="8">
    <location>
        <begin position="232"/>
        <end position="251"/>
    </location>
</feature>
<keyword evidence="5 8" id="KW-1133">Transmembrane helix</keyword>
<dbReference type="InterPro" id="IPR004681">
    <property type="entry name" value="TRAP_DctM"/>
</dbReference>
<keyword evidence="2" id="KW-1003">Cell membrane</keyword>
<evidence type="ECO:0000256" key="7">
    <source>
        <dbReference type="RuleBase" id="RU369079"/>
    </source>
</evidence>
<feature type="transmembrane region" description="Helical" evidence="8">
    <location>
        <begin position="271"/>
        <end position="293"/>
    </location>
</feature>
<comment type="caution">
    <text evidence="10">The sequence shown here is derived from an EMBL/GenBank/DDBJ whole genome shotgun (WGS) entry which is preliminary data.</text>
</comment>
<proteinExistence type="predicted"/>
<evidence type="ECO:0000256" key="3">
    <source>
        <dbReference type="ARBA" id="ARBA00022519"/>
    </source>
</evidence>
<dbReference type="Pfam" id="PF06808">
    <property type="entry name" value="DctM"/>
    <property type="match status" value="1"/>
</dbReference>
<feature type="transmembrane region" description="Helical" evidence="8">
    <location>
        <begin position="571"/>
        <end position="589"/>
    </location>
</feature>
<feature type="transmembrane region" description="Helical" evidence="8">
    <location>
        <begin position="305"/>
        <end position="324"/>
    </location>
</feature>
<evidence type="ECO:0000256" key="2">
    <source>
        <dbReference type="ARBA" id="ARBA00022475"/>
    </source>
</evidence>
<accession>A0A2U1CWV3</accession>
<feature type="transmembrane region" description="Helical" evidence="8">
    <location>
        <begin position="463"/>
        <end position="481"/>
    </location>
</feature>
<comment type="subcellular location">
    <subcellularLocation>
        <location evidence="1 7">Cell inner membrane</location>
        <topology evidence="1 7">Multi-pass membrane protein</topology>
    </subcellularLocation>
</comment>
<feature type="domain" description="TRAP C4-dicarboxylate transport system permease DctM subunit" evidence="9">
    <location>
        <begin position="278"/>
        <end position="678"/>
    </location>
</feature>
<dbReference type="GO" id="GO:0005886">
    <property type="term" value="C:plasma membrane"/>
    <property type="evidence" value="ECO:0007669"/>
    <property type="project" value="UniProtKB-SubCell"/>
</dbReference>
<feature type="transmembrane region" description="Helical" evidence="8">
    <location>
        <begin position="344"/>
        <end position="372"/>
    </location>
</feature>
<evidence type="ECO:0000256" key="5">
    <source>
        <dbReference type="ARBA" id="ARBA00022989"/>
    </source>
</evidence>
<dbReference type="PANTHER" id="PTHR33362">
    <property type="entry name" value="SIALIC ACID TRAP TRANSPORTER PERMEASE PROTEIN SIAT-RELATED"/>
    <property type="match status" value="1"/>
</dbReference>
<feature type="transmembrane region" description="Helical" evidence="8">
    <location>
        <begin position="535"/>
        <end position="556"/>
    </location>
</feature>
<sequence>MTAALSMAGSGGRRARQLATVLPVLGVLLASLLASVGETLHSRLLEVGEANWPNYFELRLAERVEKPACDPSPDMARMVDEAMARQSSGDVGTFGDVFGDGPDRASVRASVEKQVANCRASWETYRTVQSRNTWPVQLFAAIEVGLSQAVVLVTNNRRTMLCLLLLLCAATATFRRQHIALRPVLSTRDDRVATVAQALANGLLTVSAWLYREQELAQAAAGMPLAHLYLHDLWVAGFGGLTAISVCQLIRSPVGAPAGGHWTRSLLCIPLYSIMCLTASAQFAAYGFYHGIAVYLNMMAELSSLFLNLGLYVWVGMLLGRSRLPHRVFDLVRPLELPPRLLGVLVLALTALPTAYTGASGIFILAAGMTLYQEMRRAGTSEPMALAITAISGSMGTMLRPCLLVVIVATLNSAVTTDELFGAGARVLILTLTVFAVVVTWLGGREPIRIAPARRCLPAMARALGRLLPYVAIFAAVMLLWEWGLGRGLDEFSAPAMLPVIMLLILGYERLAGGGDDGVKPAPVRHQMVSATDEATTLIGALLMLMALSVSMGGLIERSGVLDLFPMGGSIWVSIALLMGCLVVIGMIMDPYGAVLLVNSTLAPLAITQGIDPLHFWTMTILAFEMGYLTPPVALNHLLTRQVVGMPTSWESLHGTFWQRHFRIIVPVIVMGITLAIVTFTPLLHDGWHGWLFQRVAVAG</sequence>
<organism evidence="10 11">
    <name type="scientific">Tamilnaduibacter salinus</name>
    <dbReference type="NCBI Taxonomy" id="1484056"/>
    <lineage>
        <taxon>Bacteria</taxon>
        <taxon>Pseudomonadati</taxon>
        <taxon>Pseudomonadota</taxon>
        <taxon>Gammaproteobacteria</taxon>
        <taxon>Pseudomonadales</taxon>
        <taxon>Marinobacteraceae</taxon>
        <taxon>Tamilnaduibacter</taxon>
    </lineage>
</organism>
<dbReference type="GO" id="GO:0022857">
    <property type="term" value="F:transmembrane transporter activity"/>
    <property type="evidence" value="ECO:0007669"/>
    <property type="project" value="UniProtKB-UniRule"/>
</dbReference>
<keyword evidence="6 8" id="KW-0472">Membrane</keyword>
<keyword evidence="7" id="KW-0813">Transport</keyword>
<evidence type="ECO:0000256" key="6">
    <source>
        <dbReference type="ARBA" id="ARBA00023136"/>
    </source>
</evidence>
<evidence type="ECO:0000256" key="1">
    <source>
        <dbReference type="ARBA" id="ARBA00004429"/>
    </source>
</evidence>